<feature type="transmembrane region" description="Helical" evidence="7">
    <location>
        <begin position="178"/>
        <end position="196"/>
    </location>
</feature>
<feature type="transmembrane region" description="Helical" evidence="7">
    <location>
        <begin position="120"/>
        <end position="140"/>
    </location>
</feature>
<keyword evidence="3 7" id="KW-0812">Transmembrane</keyword>
<accession>A0ABN2S1S2</accession>
<evidence type="ECO:0000313" key="10">
    <source>
        <dbReference type="Proteomes" id="UP001501585"/>
    </source>
</evidence>
<feature type="transmembrane region" description="Helical" evidence="7">
    <location>
        <begin position="33"/>
        <end position="50"/>
    </location>
</feature>
<feature type="transmembrane region" description="Helical" evidence="7">
    <location>
        <begin position="236"/>
        <end position="256"/>
    </location>
</feature>
<comment type="caution">
    <text evidence="9">The sequence shown here is derived from an EMBL/GenBank/DDBJ whole genome shotgun (WGS) entry which is preliminary data.</text>
</comment>
<evidence type="ECO:0000313" key="9">
    <source>
        <dbReference type="EMBL" id="GAA1978899.1"/>
    </source>
</evidence>
<gene>
    <name evidence="9" type="ORF">GCM10009799_00070</name>
</gene>
<dbReference type="SUPFAM" id="SSF103481">
    <property type="entry name" value="Multidrug resistance efflux transporter EmrE"/>
    <property type="match status" value="2"/>
</dbReference>
<evidence type="ECO:0000256" key="3">
    <source>
        <dbReference type="ARBA" id="ARBA00022692"/>
    </source>
</evidence>
<evidence type="ECO:0000256" key="7">
    <source>
        <dbReference type="SAM" id="Phobius"/>
    </source>
</evidence>
<feature type="domain" description="EamA" evidence="8">
    <location>
        <begin position="6"/>
        <end position="134"/>
    </location>
</feature>
<evidence type="ECO:0000256" key="1">
    <source>
        <dbReference type="ARBA" id="ARBA00004141"/>
    </source>
</evidence>
<dbReference type="EMBL" id="BAAAPC010000001">
    <property type="protein sequence ID" value="GAA1978899.1"/>
    <property type="molecule type" value="Genomic_DNA"/>
</dbReference>
<feature type="domain" description="EamA" evidence="8">
    <location>
        <begin position="147"/>
        <end position="279"/>
    </location>
</feature>
<reference evidence="9 10" key="1">
    <citation type="journal article" date="2019" name="Int. J. Syst. Evol. Microbiol.">
        <title>The Global Catalogue of Microorganisms (GCM) 10K type strain sequencing project: providing services to taxonomists for standard genome sequencing and annotation.</title>
        <authorList>
            <consortium name="The Broad Institute Genomics Platform"/>
            <consortium name="The Broad Institute Genome Sequencing Center for Infectious Disease"/>
            <person name="Wu L."/>
            <person name="Ma J."/>
        </authorList>
    </citation>
    <scope>NUCLEOTIDE SEQUENCE [LARGE SCALE GENOMIC DNA]</scope>
    <source>
        <strain evidence="9 10">JCM 15313</strain>
    </source>
</reference>
<feature type="transmembrane region" description="Helical" evidence="7">
    <location>
        <begin position="62"/>
        <end position="82"/>
    </location>
</feature>
<comment type="subcellular location">
    <subcellularLocation>
        <location evidence="1">Membrane</location>
        <topology evidence="1">Multi-pass membrane protein</topology>
    </subcellularLocation>
</comment>
<keyword evidence="4 7" id="KW-1133">Transmembrane helix</keyword>
<dbReference type="InterPro" id="IPR000620">
    <property type="entry name" value="EamA_dom"/>
</dbReference>
<dbReference type="PANTHER" id="PTHR32322:SF2">
    <property type="entry name" value="EAMA DOMAIN-CONTAINING PROTEIN"/>
    <property type="match status" value="1"/>
</dbReference>
<feature type="transmembrane region" description="Helical" evidence="7">
    <location>
        <begin position="94"/>
        <end position="113"/>
    </location>
</feature>
<dbReference type="InterPro" id="IPR037185">
    <property type="entry name" value="EmrE-like"/>
</dbReference>
<dbReference type="Pfam" id="PF00892">
    <property type="entry name" value="EamA"/>
    <property type="match status" value="2"/>
</dbReference>
<dbReference type="PANTHER" id="PTHR32322">
    <property type="entry name" value="INNER MEMBRANE TRANSPORTER"/>
    <property type="match status" value="1"/>
</dbReference>
<protein>
    <submittedName>
        <fullName evidence="9">DMT family transporter</fullName>
    </submittedName>
</protein>
<keyword evidence="10" id="KW-1185">Reference proteome</keyword>
<evidence type="ECO:0000256" key="5">
    <source>
        <dbReference type="ARBA" id="ARBA00023136"/>
    </source>
</evidence>
<name>A0ABN2S1S2_9ACTN</name>
<feature type="transmembrane region" description="Helical" evidence="7">
    <location>
        <begin position="208"/>
        <end position="229"/>
    </location>
</feature>
<feature type="transmembrane region" description="Helical" evidence="7">
    <location>
        <begin position="146"/>
        <end position="166"/>
    </location>
</feature>
<evidence type="ECO:0000259" key="8">
    <source>
        <dbReference type="Pfam" id="PF00892"/>
    </source>
</evidence>
<sequence>MEGAGAVGLVIMWSSGFIGAQLGTDTANTLTVLMWRFDLVTVGLLAWWLLFRRVRIPARQVLTQAGIGFLAQTVYLWSVFGAVELGVSSGTTSLIDALQPLFATALVATLLFERVTRRQWVGLTIGFAGVAIVISGDFQLSEGAPLWIYFIPFIGMISLSIATFLGKKARSDTNLLDCLLIQCSVSAVSFTILAAFADQLTVPQDIDFWKAIAFGIVFSTIGGYGLYWWNLRRTSVARVGSLIYLTPPTTALWASWWFGDPITTTTVVGMAICLGAVYLAREDVRTPLASKKPAARQSRPDQQSMPETEKSRT</sequence>
<organism evidence="9 10">
    <name type="scientific">Nocardiopsis rhodophaea</name>
    <dbReference type="NCBI Taxonomy" id="280238"/>
    <lineage>
        <taxon>Bacteria</taxon>
        <taxon>Bacillati</taxon>
        <taxon>Actinomycetota</taxon>
        <taxon>Actinomycetes</taxon>
        <taxon>Streptosporangiales</taxon>
        <taxon>Nocardiopsidaceae</taxon>
        <taxon>Nocardiopsis</taxon>
    </lineage>
</organism>
<evidence type="ECO:0000256" key="2">
    <source>
        <dbReference type="ARBA" id="ARBA00007362"/>
    </source>
</evidence>
<comment type="similarity">
    <text evidence="2">Belongs to the EamA transporter family.</text>
</comment>
<feature type="transmembrane region" description="Helical" evidence="7">
    <location>
        <begin position="262"/>
        <end position="280"/>
    </location>
</feature>
<keyword evidence="5 7" id="KW-0472">Membrane</keyword>
<proteinExistence type="inferred from homology"/>
<dbReference type="Proteomes" id="UP001501585">
    <property type="component" value="Unassembled WGS sequence"/>
</dbReference>
<dbReference type="InterPro" id="IPR050638">
    <property type="entry name" value="AA-Vitamin_Transporters"/>
</dbReference>
<feature type="region of interest" description="Disordered" evidence="6">
    <location>
        <begin position="289"/>
        <end position="313"/>
    </location>
</feature>
<evidence type="ECO:0000256" key="6">
    <source>
        <dbReference type="SAM" id="MobiDB-lite"/>
    </source>
</evidence>
<evidence type="ECO:0000256" key="4">
    <source>
        <dbReference type="ARBA" id="ARBA00022989"/>
    </source>
</evidence>